<dbReference type="EMBL" id="AB268588">
    <property type="protein sequence ID" value="BAF62981.1"/>
    <property type="molecule type" value="Genomic_DNA"/>
</dbReference>
<dbReference type="AlphaFoldDB" id="A5HUJ7"/>
<evidence type="ECO:0000313" key="2">
    <source>
        <dbReference type="EMBL" id="BAF62981.1"/>
    </source>
</evidence>
<reference evidence="2" key="1">
    <citation type="journal article" date="2007" name="J. Immunol.">
        <title>Extended gene map reveals tripartite motif, C-type lectin, and Ig superfamily type genes within a subregion of the chicken MHC-B affecting infectious disease.</title>
        <authorList>
            <person name="Shiina T."/>
            <person name="Briles W.E."/>
            <person name="Goto R.M."/>
            <person name="Hosomichi K."/>
            <person name="Yanagiya K."/>
            <person name="Shimizu S."/>
            <person name="Inoko H."/>
            <person name="Miller M.M."/>
        </authorList>
    </citation>
    <scope>NUCLEOTIDE SEQUENCE</scope>
</reference>
<feature type="region of interest" description="Disordered" evidence="1">
    <location>
        <begin position="34"/>
        <end position="226"/>
    </location>
</feature>
<feature type="compositionally biased region" description="Basic and acidic residues" evidence="1">
    <location>
        <begin position="41"/>
        <end position="64"/>
    </location>
</feature>
<accession>A5HUJ7</accession>
<organism evidence="2">
    <name type="scientific">Gallus gallus</name>
    <name type="common">Chicken</name>
    <dbReference type="NCBI Taxonomy" id="9031"/>
    <lineage>
        <taxon>Eukaryota</taxon>
        <taxon>Metazoa</taxon>
        <taxon>Chordata</taxon>
        <taxon>Craniata</taxon>
        <taxon>Vertebrata</taxon>
        <taxon>Euteleostomi</taxon>
        <taxon>Archelosauria</taxon>
        <taxon>Archosauria</taxon>
        <taxon>Dinosauria</taxon>
        <taxon>Saurischia</taxon>
        <taxon>Theropoda</taxon>
        <taxon>Coelurosauria</taxon>
        <taxon>Aves</taxon>
        <taxon>Neognathae</taxon>
        <taxon>Galloanserae</taxon>
        <taxon>Galliformes</taxon>
        <taxon>Phasianidae</taxon>
        <taxon>Phasianinae</taxon>
        <taxon>Gallus</taxon>
    </lineage>
</organism>
<evidence type="ECO:0000256" key="1">
    <source>
        <dbReference type="SAM" id="MobiDB-lite"/>
    </source>
</evidence>
<proteinExistence type="predicted"/>
<sequence length="226" mass="24131">MADPKGAPHLHTALHKGGLGREFHWLLGSRTAQLSHGVCGGKEEKTPKGEETPTKGSSPEKDASEDSEQETPGQEGEVPWEDQAKTQTAAEEEVLQPFLRPQQDAQAGRQAPVPRGQSSDGGFPKGRLQEGGERSGAAAEGEPTSHGGTHPRAGRPAPRHAQELEARGRRAVTHGPVPPQTHPGGQRGPNPKGSGMRPQKEVEKPMRPLDTQWGSPRVRNTTTALQ</sequence>
<gene>
    <name evidence="2" type="primary">LOC417038</name>
</gene>
<protein>
    <submittedName>
        <fullName evidence="2">Uncharacterized protein</fullName>
    </submittedName>
</protein>
<feature type="compositionally biased region" description="Polar residues" evidence="1">
    <location>
        <begin position="212"/>
        <end position="226"/>
    </location>
</feature>
<name>A5HUJ7_CHICK</name>
<feature type="compositionally biased region" description="Basic and acidic residues" evidence="1">
    <location>
        <begin position="198"/>
        <end position="207"/>
    </location>
</feature>